<dbReference type="GO" id="GO:0032506">
    <property type="term" value="P:cytokinetic process"/>
    <property type="evidence" value="ECO:0007669"/>
    <property type="project" value="TreeGrafter"/>
</dbReference>
<feature type="compositionally biased region" description="Basic and acidic residues" evidence="1">
    <location>
        <begin position="106"/>
        <end position="115"/>
    </location>
</feature>
<dbReference type="EMBL" id="MTAB01000020">
    <property type="protein sequence ID" value="OSI19104.1"/>
    <property type="molecule type" value="Genomic_DNA"/>
</dbReference>
<evidence type="ECO:0000256" key="2">
    <source>
        <dbReference type="SAM" id="Phobius"/>
    </source>
</evidence>
<feature type="domain" description="SPOR" evidence="3">
    <location>
        <begin position="199"/>
        <end position="277"/>
    </location>
</feature>
<sequence>MNIKKPYGKGLSGFMLGLLLATVIIAAIVFFINKSNEKAFKQETPKELPKPEILTPKSSDTAVSPTHSVSEPVMQSSEPVDTAASQEVLHPEAKEVSAPASSQPEIKTEIKEEQKPQTAAVTPAKPKAEPKPVQEPKKHEQKKADIKQPEKKEQPQKITKPSPEQILESGSIEKAREKARAEAAKKDAGKKSETRQSDRAETGRTVLQMGSFNNRESAETHRAKLAMMGVSSSVVESEANGKRVYRVQSGKMNKETASRTQQTLKQHGVDSFARTVK</sequence>
<dbReference type="AlphaFoldDB" id="A0A1X3DHC6"/>
<protein>
    <recommendedName>
        <fullName evidence="3">SPOR domain-containing protein</fullName>
    </recommendedName>
</protein>
<feature type="compositionally biased region" description="Basic and acidic residues" evidence="1">
    <location>
        <begin position="41"/>
        <end position="50"/>
    </location>
</feature>
<evidence type="ECO:0000256" key="1">
    <source>
        <dbReference type="SAM" id="MobiDB-lite"/>
    </source>
</evidence>
<reference evidence="5" key="1">
    <citation type="submission" date="2017-01" db="EMBL/GenBank/DDBJ databases">
        <authorList>
            <person name="Mah S.A."/>
            <person name="Swanson W.J."/>
            <person name="Moy G.W."/>
            <person name="Vacquier V.D."/>
        </authorList>
    </citation>
    <scope>NUCLEOTIDE SEQUENCE [LARGE SCALE GENOMIC DNA]</scope>
    <source>
        <strain evidence="5">124861</strain>
    </source>
</reference>
<dbReference type="InterPro" id="IPR052521">
    <property type="entry name" value="Cell_div_SPOR-domain"/>
</dbReference>
<evidence type="ECO:0000313" key="5">
    <source>
        <dbReference type="Proteomes" id="UP000193303"/>
    </source>
</evidence>
<dbReference type="Pfam" id="PF05036">
    <property type="entry name" value="SPOR"/>
    <property type="match status" value="1"/>
</dbReference>
<dbReference type="STRING" id="1931275.BV914_01900"/>
<dbReference type="GO" id="GO:0042834">
    <property type="term" value="F:peptidoglycan binding"/>
    <property type="evidence" value="ECO:0007669"/>
    <property type="project" value="InterPro"/>
</dbReference>
<dbReference type="RefSeq" id="WP_082403014.1">
    <property type="nucleotide sequence ID" value="NZ_MTAB01000020.1"/>
</dbReference>
<feature type="region of interest" description="Disordered" evidence="1">
    <location>
        <begin position="41"/>
        <end position="220"/>
    </location>
</feature>
<comment type="caution">
    <text evidence="4">The sequence shown here is derived from an EMBL/GenBank/DDBJ whole genome shotgun (WGS) entry which is preliminary data.</text>
</comment>
<feature type="region of interest" description="Disordered" evidence="1">
    <location>
        <begin position="248"/>
        <end position="277"/>
    </location>
</feature>
<name>A0A1X3DHC6_9NEIS</name>
<dbReference type="PANTHER" id="PTHR38687">
    <property type="entry name" value="CELL DIVISION PROTEIN DEDD-RELATED"/>
    <property type="match status" value="1"/>
</dbReference>
<feature type="compositionally biased region" description="Basic and acidic residues" evidence="1">
    <location>
        <begin position="171"/>
        <end position="202"/>
    </location>
</feature>
<dbReference type="PROSITE" id="PS51724">
    <property type="entry name" value="SPOR"/>
    <property type="match status" value="1"/>
</dbReference>
<proteinExistence type="predicted"/>
<keyword evidence="2" id="KW-0812">Transmembrane</keyword>
<dbReference type="InterPro" id="IPR007730">
    <property type="entry name" value="SPOR-like_dom"/>
</dbReference>
<dbReference type="Proteomes" id="UP000193303">
    <property type="component" value="Unassembled WGS sequence"/>
</dbReference>
<feature type="compositionally biased region" description="Polar residues" evidence="1">
    <location>
        <begin position="56"/>
        <end position="85"/>
    </location>
</feature>
<keyword evidence="2" id="KW-1133">Transmembrane helix</keyword>
<dbReference type="PANTHER" id="PTHR38687:SF1">
    <property type="entry name" value="CELL DIVISION PROTEIN DEDD"/>
    <property type="match status" value="1"/>
</dbReference>
<keyword evidence="2" id="KW-0472">Membrane</keyword>
<dbReference type="GO" id="GO:0030428">
    <property type="term" value="C:cell septum"/>
    <property type="evidence" value="ECO:0007669"/>
    <property type="project" value="TreeGrafter"/>
</dbReference>
<feature type="compositionally biased region" description="Basic and acidic residues" evidence="1">
    <location>
        <begin position="126"/>
        <end position="155"/>
    </location>
</feature>
<organism evidence="4 5">
    <name type="scientific">Neisseria dumasiana</name>
    <dbReference type="NCBI Taxonomy" id="1931275"/>
    <lineage>
        <taxon>Bacteria</taxon>
        <taxon>Pseudomonadati</taxon>
        <taxon>Pseudomonadota</taxon>
        <taxon>Betaproteobacteria</taxon>
        <taxon>Neisseriales</taxon>
        <taxon>Neisseriaceae</taxon>
        <taxon>Neisseria</taxon>
    </lineage>
</organism>
<accession>A0A1X3DHC6</accession>
<dbReference type="SUPFAM" id="SSF110997">
    <property type="entry name" value="Sporulation related repeat"/>
    <property type="match status" value="1"/>
</dbReference>
<dbReference type="OrthoDB" id="7063246at2"/>
<feature type="transmembrane region" description="Helical" evidence="2">
    <location>
        <begin position="12"/>
        <end position="32"/>
    </location>
</feature>
<dbReference type="GO" id="GO:0032153">
    <property type="term" value="C:cell division site"/>
    <property type="evidence" value="ECO:0007669"/>
    <property type="project" value="TreeGrafter"/>
</dbReference>
<evidence type="ECO:0000313" key="4">
    <source>
        <dbReference type="EMBL" id="OSI19104.1"/>
    </source>
</evidence>
<gene>
    <name evidence="4" type="ORF">BV912_08825</name>
</gene>
<evidence type="ECO:0000259" key="3">
    <source>
        <dbReference type="PROSITE" id="PS51724"/>
    </source>
</evidence>
<dbReference type="Gene3D" id="3.30.70.1070">
    <property type="entry name" value="Sporulation related repeat"/>
    <property type="match status" value="1"/>
</dbReference>
<dbReference type="InterPro" id="IPR036680">
    <property type="entry name" value="SPOR-like_sf"/>
</dbReference>